<dbReference type="SMART" id="SM00355">
    <property type="entry name" value="ZnF_C2H2"/>
    <property type="match status" value="5"/>
</dbReference>
<sequence>MDSTQRKPVPNRKPTLKPAKVKLSFKKNEIRQCRLCLRVLPKAETMPTRTGAQPDLRRKILDAVGVRITSMCKIQCVCVNCLLIVDIIYQFRAACRQADTLHGTHLLMMHPGKWLGEENKRILDDCRKLVQRNRAEMQGLFKCSGLAGGDVHLLTEGNEVLIEEAKPEPPTTNRNEVLLEAKKEEEHREESQQMEHDISDSDPEQTERCAQMLDAPVIFPRTKQPRRGIKDHMCELCGKTMQKSFAETHHNKIHMRSNPYKCPEADCKKRFPSKIYLNSHLKKAHSNQAQEVESFECPTCSKWIRHRKQFRYHLLTHAADVHPQKKACEVCGKYVYKRYLKDHMFVHTGELPYSCEFCDRKYAARTNLIIHRKKKHADQLQVLEEDSQ</sequence>
<organism evidence="11 12">
    <name type="scientific">Aedes aegypti</name>
    <name type="common">Yellowfever mosquito</name>
    <name type="synonym">Culex aegypti</name>
    <dbReference type="NCBI Taxonomy" id="7159"/>
    <lineage>
        <taxon>Eukaryota</taxon>
        <taxon>Metazoa</taxon>
        <taxon>Ecdysozoa</taxon>
        <taxon>Arthropoda</taxon>
        <taxon>Hexapoda</taxon>
        <taxon>Insecta</taxon>
        <taxon>Pterygota</taxon>
        <taxon>Neoptera</taxon>
        <taxon>Endopterygota</taxon>
        <taxon>Diptera</taxon>
        <taxon>Nematocera</taxon>
        <taxon>Culicoidea</taxon>
        <taxon>Culicidae</taxon>
        <taxon>Culicinae</taxon>
        <taxon>Aedini</taxon>
        <taxon>Aedes</taxon>
        <taxon>Stegomyia</taxon>
    </lineage>
</organism>
<feature type="domain" description="C2H2-type" evidence="10">
    <location>
        <begin position="260"/>
        <end position="290"/>
    </location>
</feature>
<evidence type="ECO:0000256" key="2">
    <source>
        <dbReference type="ARBA" id="ARBA00022723"/>
    </source>
</evidence>
<evidence type="ECO:0000313" key="11">
    <source>
        <dbReference type="EnsemblMetazoa" id="AAEL007464-PA"/>
    </source>
</evidence>
<accession>A0A1S4FGM1</accession>
<dbReference type="InterPro" id="IPR036236">
    <property type="entry name" value="Znf_C2H2_sf"/>
</dbReference>
<dbReference type="InterPro" id="IPR012934">
    <property type="entry name" value="Znf_AD"/>
</dbReference>
<feature type="domain" description="C2H2-type" evidence="10">
    <location>
        <begin position="232"/>
        <end position="259"/>
    </location>
</feature>
<dbReference type="Gene3D" id="3.30.160.60">
    <property type="entry name" value="Classic Zinc Finger"/>
    <property type="match status" value="3"/>
</dbReference>
<dbReference type="AlphaFoldDB" id="A0A1S4FGM1"/>
<dbReference type="InParanoid" id="A0A1S4FGM1"/>
<evidence type="ECO:0000256" key="5">
    <source>
        <dbReference type="ARBA" id="ARBA00022833"/>
    </source>
</evidence>
<keyword evidence="6" id="KW-0805">Transcription regulation</keyword>
<proteinExistence type="predicted"/>
<dbReference type="GO" id="GO:0005634">
    <property type="term" value="C:nucleus"/>
    <property type="evidence" value="ECO:0007669"/>
    <property type="project" value="UniProtKB-SubCell"/>
</dbReference>
<keyword evidence="7" id="KW-0804">Transcription</keyword>
<dbReference type="PANTHER" id="PTHR47772">
    <property type="entry name" value="ZINC FINGER PROTEIN 200"/>
    <property type="match status" value="1"/>
</dbReference>
<protein>
    <recommendedName>
        <fullName evidence="10">C2H2-type domain-containing protein</fullName>
    </recommendedName>
</protein>
<reference evidence="11 12" key="1">
    <citation type="submission" date="2017-06" db="EMBL/GenBank/DDBJ databases">
        <title>Aedes aegypti genome working group (AGWG) sequencing and assembly.</title>
        <authorList>
            <consortium name="Aedes aegypti Genome Working Group (AGWG)"/>
            <person name="Matthews B.J."/>
        </authorList>
    </citation>
    <scope>NUCLEOTIDE SEQUENCE [LARGE SCALE GENOMIC DNA]</scope>
    <source>
        <strain evidence="11 12">LVP_AGWG</strain>
    </source>
</reference>
<dbReference type="PANTHER" id="PTHR47772:SF13">
    <property type="entry name" value="GASTRULA ZINC FINGER PROTEIN XLCGF49.1-LIKE-RELATED"/>
    <property type="match status" value="1"/>
</dbReference>
<evidence type="ECO:0000256" key="8">
    <source>
        <dbReference type="ARBA" id="ARBA00023242"/>
    </source>
</evidence>
<keyword evidence="3" id="KW-0677">Repeat</keyword>
<reference evidence="11" key="2">
    <citation type="submission" date="2020-05" db="UniProtKB">
        <authorList>
            <consortium name="EnsemblMetazoa"/>
        </authorList>
    </citation>
    <scope>IDENTIFICATION</scope>
    <source>
        <strain evidence="11">LVP_AGWG</strain>
    </source>
</reference>
<dbReference type="InterPro" id="IPR013087">
    <property type="entry name" value="Znf_C2H2_type"/>
</dbReference>
<gene>
    <name evidence="11" type="primary">5569204</name>
</gene>
<keyword evidence="2" id="KW-0479">Metal-binding</keyword>
<dbReference type="PROSITE" id="PS00028">
    <property type="entry name" value="ZINC_FINGER_C2H2_1"/>
    <property type="match status" value="4"/>
</dbReference>
<keyword evidence="4" id="KW-0863">Zinc-finger</keyword>
<name>A0A1S4FGM1_AEDAE</name>
<evidence type="ECO:0000256" key="6">
    <source>
        <dbReference type="ARBA" id="ARBA00023015"/>
    </source>
</evidence>
<dbReference type="GO" id="GO:0008270">
    <property type="term" value="F:zinc ion binding"/>
    <property type="evidence" value="ECO:0007669"/>
    <property type="project" value="UniProtKB-KW"/>
</dbReference>
<dbReference type="EnsemblMetazoa" id="AAEL007464-RA">
    <property type="protein sequence ID" value="AAEL007464-PA"/>
    <property type="gene ID" value="AAEL007464"/>
</dbReference>
<feature type="domain" description="C2H2-type" evidence="10">
    <location>
        <begin position="353"/>
        <end position="381"/>
    </location>
</feature>
<keyword evidence="5" id="KW-0862">Zinc</keyword>
<keyword evidence="8" id="KW-0539">Nucleus</keyword>
<dbReference type="Pfam" id="PF00096">
    <property type="entry name" value="zf-C2H2"/>
    <property type="match status" value="1"/>
</dbReference>
<evidence type="ECO:0000256" key="1">
    <source>
        <dbReference type="ARBA" id="ARBA00004123"/>
    </source>
</evidence>
<feature type="compositionally biased region" description="Basic and acidic residues" evidence="9">
    <location>
        <begin position="183"/>
        <end position="199"/>
    </location>
</feature>
<feature type="region of interest" description="Disordered" evidence="9">
    <location>
        <begin position="183"/>
        <end position="203"/>
    </location>
</feature>
<dbReference type="Pfam" id="PF07776">
    <property type="entry name" value="zf-AD"/>
    <property type="match status" value="1"/>
</dbReference>
<dbReference type="PROSITE" id="PS50157">
    <property type="entry name" value="ZINC_FINGER_C2H2_2"/>
    <property type="match status" value="4"/>
</dbReference>
<dbReference type="Proteomes" id="UP000008820">
    <property type="component" value="Chromosome 1"/>
</dbReference>
<evidence type="ECO:0000256" key="3">
    <source>
        <dbReference type="ARBA" id="ARBA00022737"/>
    </source>
</evidence>
<keyword evidence="12" id="KW-1185">Reference proteome</keyword>
<dbReference type="SUPFAM" id="SSF57667">
    <property type="entry name" value="beta-beta-alpha zinc fingers"/>
    <property type="match status" value="2"/>
</dbReference>
<evidence type="ECO:0000256" key="4">
    <source>
        <dbReference type="ARBA" id="ARBA00022771"/>
    </source>
</evidence>
<evidence type="ECO:0000259" key="10">
    <source>
        <dbReference type="PROSITE" id="PS50157"/>
    </source>
</evidence>
<evidence type="ECO:0000256" key="9">
    <source>
        <dbReference type="SAM" id="MobiDB-lite"/>
    </source>
</evidence>
<evidence type="ECO:0000256" key="7">
    <source>
        <dbReference type="ARBA" id="ARBA00023163"/>
    </source>
</evidence>
<evidence type="ECO:0000313" key="12">
    <source>
        <dbReference type="Proteomes" id="UP000008820"/>
    </source>
</evidence>
<dbReference type="SMART" id="SM00868">
    <property type="entry name" value="zf-AD"/>
    <property type="match status" value="1"/>
</dbReference>
<comment type="subcellular location">
    <subcellularLocation>
        <location evidence="1">Nucleus</location>
    </subcellularLocation>
</comment>
<feature type="domain" description="C2H2-type" evidence="10">
    <location>
        <begin position="295"/>
        <end position="322"/>
    </location>
</feature>
<dbReference type="OrthoDB" id="7757458at2759"/>
<dbReference type="VEuPathDB" id="VectorBase:AAEL007464"/>
<dbReference type="InterPro" id="IPR050636">
    <property type="entry name" value="C2H2-ZF_domain-containing"/>
</dbReference>